<sequence length="116" mass="13459">MQDFLQHELHVMLKNLDLTRRCALLVESCGKILQKYDDLSLQKNGRIIEGYSEFIQKQADKLLMYIQLAQLENFCSEDLYQQATQAQAEAKKSYLQALAIYLETMQTRIDALSSHL</sequence>
<name>K9U5G3_CHRTP</name>
<gene>
    <name evidence="1" type="ORF">Chro_4261</name>
</gene>
<evidence type="ECO:0000313" key="1">
    <source>
        <dbReference type="EMBL" id="AFY89661.1"/>
    </source>
</evidence>
<dbReference type="AlphaFoldDB" id="K9U5G3"/>
<evidence type="ECO:0000313" key="2">
    <source>
        <dbReference type="Proteomes" id="UP000010384"/>
    </source>
</evidence>
<dbReference type="EMBL" id="CP003597">
    <property type="protein sequence ID" value="AFY89661.1"/>
    <property type="molecule type" value="Genomic_DNA"/>
</dbReference>
<accession>K9U5G3</accession>
<dbReference type="OrthoDB" id="516626at2"/>
<reference evidence="1 2" key="1">
    <citation type="submission" date="2012-06" db="EMBL/GenBank/DDBJ databases">
        <title>Finished chromosome of genome of Chroococcidiopsis thermalis PCC 7203.</title>
        <authorList>
            <consortium name="US DOE Joint Genome Institute"/>
            <person name="Gugger M."/>
            <person name="Coursin T."/>
            <person name="Rippka R."/>
            <person name="Tandeau De Marsac N."/>
            <person name="Huntemann M."/>
            <person name="Wei C.-L."/>
            <person name="Han J."/>
            <person name="Detter J.C."/>
            <person name="Han C."/>
            <person name="Tapia R."/>
            <person name="Davenport K."/>
            <person name="Daligault H."/>
            <person name="Erkkila T."/>
            <person name="Gu W."/>
            <person name="Munk A.C.C."/>
            <person name="Teshima H."/>
            <person name="Xu Y."/>
            <person name="Chain P."/>
            <person name="Chen A."/>
            <person name="Krypides N."/>
            <person name="Mavromatis K."/>
            <person name="Markowitz V."/>
            <person name="Szeto E."/>
            <person name="Ivanova N."/>
            <person name="Mikhailova N."/>
            <person name="Ovchinnikova G."/>
            <person name="Pagani I."/>
            <person name="Pati A."/>
            <person name="Goodwin L."/>
            <person name="Peters L."/>
            <person name="Pitluck S."/>
            <person name="Woyke T."/>
            <person name="Kerfeld C."/>
        </authorList>
    </citation>
    <scope>NUCLEOTIDE SEQUENCE [LARGE SCALE GENOMIC DNA]</scope>
    <source>
        <strain evidence="1 2">PCC 7203</strain>
    </source>
</reference>
<protein>
    <submittedName>
        <fullName evidence="1">Uncharacterized protein</fullName>
    </submittedName>
</protein>
<organism evidence="1 2">
    <name type="scientific">Chroococcidiopsis thermalis (strain PCC 7203)</name>
    <dbReference type="NCBI Taxonomy" id="251229"/>
    <lineage>
        <taxon>Bacteria</taxon>
        <taxon>Bacillati</taxon>
        <taxon>Cyanobacteriota</taxon>
        <taxon>Cyanophyceae</taxon>
        <taxon>Chroococcidiopsidales</taxon>
        <taxon>Chroococcidiopsidaceae</taxon>
        <taxon>Chroococcidiopsis</taxon>
    </lineage>
</organism>
<proteinExistence type="predicted"/>
<keyword evidence="2" id="KW-1185">Reference proteome</keyword>
<dbReference type="Proteomes" id="UP000010384">
    <property type="component" value="Chromosome"/>
</dbReference>
<dbReference type="RefSeq" id="WP_015156202.1">
    <property type="nucleotide sequence ID" value="NC_019695.1"/>
</dbReference>
<dbReference type="InParanoid" id="K9U5G3"/>
<dbReference type="KEGG" id="cthe:Chro_4261"/>
<dbReference type="HOGENOM" id="CLU_2092454_0_0_3"/>